<dbReference type="InterPro" id="IPR001279">
    <property type="entry name" value="Metallo-B-lactamas"/>
</dbReference>
<dbReference type="Pfam" id="PF12706">
    <property type="entry name" value="Lactamase_B_2"/>
    <property type="match status" value="1"/>
</dbReference>
<gene>
    <name evidence="4" type="ORF">K1Y72_03470</name>
</gene>
<dbReference type="CDD" id="cd07719">
    <property type="entry name" value="arylsulfatase_AtsA-like_MBL-fold"/>
    <property type="match status" value="1"/>
</dbReference>
<dbReference type="PANTHER" id="PTHR46018:SF2">
    <property type="entry name" value="ZINC PHOSPHODIESTERASE ELAC PROTEIN 1"/>
    <property type="match status" value="1"/>
</dbReference>
<accession>A0ABS7FPC4</accession>
<dbReference type="SUPFAM" id="SSF56281">
    <property type="entry name" value="Metallo-hydrolase/oxidoreductase"/>
    <property type="match status" value="1"/>
</dbReference>
<evidence type="ECO:0000313" key="4">
    <source>
        <dbReference type="EMBL" id="MBW8481418.1"/>
    </source>
</evidence>
<dbReference type="Proteomes" id="UP000774570">
    <property type="component" value="Unassembled WGS sequence"/>
</dbReference>
<sequence length="289" mass="29973">MATTVTLTGTGVPYPDAARAGAGTLVRYGDTVLQFDAGRATAMRLAAADVVPAALSAVFVTHVHSDHVAGLADLALTRWVQQGLFPSGPLPVVCPQGDAEGFVAEMLRPYAADIAVRREHAGHGGDPRVDVAAFAPGGRPAEVWRSADGEVAVEAVAVHHEPVKDAVAYRVRTPDATVVVSGDTRVCAEVEELSRGADLLVHEACRATALGPAVAGTFLETIFAYHADTVALGAMAERAGVPHLALTHLIPAPADEAQEREFADDVRSGGYTGTISVGRDLMSFTLPAA</sequence>
<name>A0ABS7FPC4_9ACTN</name>
<proteinExistence type="predicted"/>
<dbReference type="InterPro" id="IPR044094">
    <property type="entry name" value="AtsA-like_MBL-fold"/>
</dbReference>
<feature type="domain" description="Metallo-beta-lactamase" evidence="3">
    <location>
        <begin position="20"/>
        <end position="226"/>
    </location>
</feature>
<keyword evidence="1" id="KW-0540">Nuclease</keyword>
<dbReference type="SMART" id="SM00849">
    <property type="entry name" value="Lactamase_B"/>
    <property type="match status" value="1"/>
</dbReference>
<dbReference type="PANTHER" id="PTHR46018">
    <property type="entry name" value="ZINC PHOSPHODIESTERASE ELAC PROTEIN 1"/>
    <property type="match status" value="1"/>
</dbReference>
<keyword evidence="5" id="KW-1185">Reference proteome</keyword>
<dbReference type="RefSeq" id="WP_220163147.1">
    <property type="nucleotide sequence ID" value="NZ_JAIBOA010000002.1"/>
</dbReference>
<protein>
    <submittedName>
        <fullName evidence="4">MBL fold metallo-hydrolase</fullName>
    </submittedName>
</protein>
<dbReference type="InterPro" id="IPR036866">
    <property type="entry name" value="RibonucZ/Hydroxyglut_hydro"/>
</dbReference>
<keyword evidence="2" id="KW-0378">Hydrolase</keyword>
<organism evidence="4 5">
    <name type="scientific">Actinomadura parmotrematis</name>
    <dbReference type="NCBI Taxonomy" id="2864039"/>
    <lineage>
        <taxon>Bacteria</taxon>
        <taxon>Bacillati</taxon>
        <taxon>Actinomycetota</taxon>
        <taxon>Actinomycetes</taxon>
        <taxon>Streptosporangiales</taxon>
        <taxon>Thermomonosporaceae</taxon>
        <taxon>Actinomadura</taxon>
    </lineage>
</organism>
<evidence type="ECO:0000259" key="3">
    <source>
        <dbReference type="SMART" id="SM00849"/>
    </source>
</evidence>
<comment type="caution">
    <text evidence="4">The sequence shown here is derived from an EMBL/GenBank/DDBJ whole genome shotgun (WGS) entry which is preliminary data.</text>
</comment>
<dbReference type="Gene3D" id="3.60.15.10">
    <property type="entry name" value="Ribonuclease Z/Hydroxyacylglutathione hydrolase-like"/>
    <property type="match status" value="1"/>
</dbReference>
<dbReference type="EMBL" id="JAIBOA010000002">
    <property type="protein sequence ID" value="MBW8481418.1"/>
    <property type="molecule type" value="Genomic_DNA"/>
</dbReference>
<keyword evidence="1" id="KW-0255">Endonuclease</keyword>
<reference evidence="4 5" key="1">
    <citation type="submission" date="2021-07" db="EMBL/GenBank/DDBJ databases">
        <title>Actinomadura sp. PM05-2 isolated from lichen.</title>
        <authorList>
            <person name="Somphong A."/>
            <person name="Phongsopitanun W."/>
            <person name="Tanasupawat S."/>
            <person name="Peongsungnone V."/>
        </authorList>
    </citation>
    <scope>NUCLEOTIDE SEQUENCE [LARGE SCALE GENOMIC DNA]</scope>
    <source>
        <strain evidence="4 5">PM05-2</strain>
    </source>
</reference>
<evidence type="ECO:0000313" key="5">
    <source>
        <dbReference type="Proteomes" id="UP000774570"/>
    </source>
</evidence>
<evidence type="ECO:0000256" key="2">
    <source>
        <dbReference type="ARBA" id="ARBA00022801"/>
    </source>
</evidence>
<evidence type="ECO:0000256" key="1">
    <source>
        <dbReference type="ARBA" id="ARBA00022759"/>
    </source>
</evidence>